<reference evidence="1" key="1">
    <citation type="submission" date="2018-02" db="EMBL/GenBank/DDBJ databases">
        <title>Rhizophora mucronata_Transcriptome.</title>
        <authorList>
            <person name="Meera S.P."/>
            <person name="Sreeshan A."/>
            <person name="Augustine A."/>
        </authorList>
    </citation>
    <scope>NUCLEOTIDE SEQUENCE</scope>
    <source>
        <tissue evidence="1">Leaf</tissue>
    </source>
</reference>
<accession>A0A2P2MJU4</accession>
<evidence type="ECO:0000313" key="1">
    <source>
        <dbReference type="EMBL" id="MBX30508.1"/>
    </source>
</evidence>
<proteinExistence type="predicted"/>
<sequence length="67" mass="7442">MSIFTHIPAPTSSFPKIRTWNTTVMILPRISSSSIFPWMNKGALSPIMGIGTRTRSHLEGIHSEFIG</sequence>
<name>A0A2P2MJU4_RHIMU</name>
<dbReference type="EMBL" id="GGEC01050024">
    <property type="protein sequence ID" value="MBX30508.1"/>
    <property type="molecule type" value="Transcribed_RNA"/>
</dbReference>
<organism evidence="1">
    <name type="scientific">Rhizophora mucronata</name>
    <name type="common">Asiatic mangrove</name>
    <dbReference type="NCBI Taxonomy" id="61149"/>
    <lineage>
        <taxon>Eukaryota</taxon>
        <taxon>Viridiplantae</taxon>
        <taxon>Streptophyta</taxon>
        <taxon>Embryophyta</taxon>
        <taxon>Tracheophyta</taxon>
        <taxon>Spermatophyta</taxon>
        <taxon>Magnoliopsida</taxon>
        <taxon>eudicotyledons</taxon>
        <taxon>Gunneridae</taxon>
        <taxon>Pentapetalae</taxon>
        <taxon>rosids</taxon>
        <taxon>fabids</taxon>
        <taxon>Malpighiales</taxon>
        <taxon>Rhizophoraceae</taxon>
        <taxon>Rhizophora</taxon>
    </lineage>
</organism>
<protein>
    <submittedName>
        <fullName evidence="1">Uncharacterized protein MANES_08G048800</fullName>
    </submittedName>
</protein>
<dbReference type="AlphaFoldDB" id="A0A2P2MJU4"/>